<accession>Q8NMQ0</accession>
<dbReference type="Pfam" id="PF00188">
    <property type="entry name" value="CAP"/>
    <property type="match status" value="1"/>
</dbReference>
<gene>
    <name evidence="2" type="ordered locus">Cgl2516</name>
</gene>
<dbReference type="CDD" id="cd05379">
    <property type="entry name" value="CAP_bacterial"/>
    <property type="match status" value="1"/>
</dbReference>
<dbReference type="eggNOG" id="COG2340">
    <property type="taxonomic scope" value="Bacteria"/>
</dbReference>
<dbReference type="STRING" id="196627.cg2773"/>
<dbReference type="KEGG" id="cgl:Cgl2516"/>
<feature type="domain" description="SCP" evidence="1">
    <location>
        <begin position="92"/>
        <end position="193"/>
    </location>
</feature>
<dbReference type="SMR" id="Q8NMQ0"/>
<dbReference type="EMBL" id="BA000036">
    <property type="protein sequence ID" value="BAB99909.1"/>
    <property type="molecule type" value="Genomic_DNA"/>
</dbReference>
<dbReference type="BioCyc" id="CORYNE:G18NG-12120-MONOMER"/>
<dbReference type="HOGENOM" id="CLU_1319139_0_0_11"/>
<organism evidence="2 3">
    <name type="scientific">Corynebacterium glutamicum (strain ATCC 13032 / DSM 20300 / JCM 1318 / BCRC 11384 / CCUG 27702 / LMG 3730 / NBRC 12168 / NCIMB 10025 / NRRL B-2784 / 534)</name>
    <dbReference type="NCBI Taxonomy" id="196627"/>
    <lineage>
        <taxon>Bacteria</taxon>
        <taxon>Bacillati</taxon>
        <taxon>Actinomycetota</taxon>
        <taxon>Actinomycetes</taxon>
        <taxon>Mycobacteriales</taxon>
        <taxon>Corynebacteriaceae</taxon>
        <taxon>Corynebacterium</taxon>
    </lineage>
</organism>
<dbReference type="SUPFAM" id="SSF55797">
    <property type="entry name" value="PR-1-like"/>
    <property type="match status" value="1"/>
</dbReference>
<sequence length="208" mass="22795">MYRAFDFVPLSMLVLVTKTRRKDHRMETLAAQARTLLEKWGVAPTHASFVESIAKAIPILSILLTLIVTVNGISSGNPVQPPALEQVRTDVVNKINYERNLKGLVSISPELELHTAAQTIAQRNADSDSEEKVPDPEGNLVVLQQNLPYANANADTIVDRFLNSPDHVKLLLANDYEAIGVGVAYKGDHAWIVVEFTVAPADSVESTE</sequence>
<dbReference type="InterPro" id="IPR014044">
    <property type="entry name" value="CAP_dom"/>
</dbReference>
<reference evidence="3" key="1">
    <citation type="journal article" date="2003" name="Appl. Microbiol. Biotechnol.">
        <title>The Corynebacterium glutamicum genome: features and impacts on biotechnological processes.</title>
        <authorList>
            <person name="Ikeda M."/>
            <person name="Nakagawa S."/>
        </authorList>
    </citation>
    <scope>NUCLEOTIDE SEQUENCE [LARGE SCALE GENOMIC DNA]</scope>
    <source>
        <strain evidence="3">ATCC 13032 / DSM 20300 / BCRC 11384 / JCM 1318 / LMG 3730 / NCIMB 10025</strain>
    </source>
</reference>
<dbReference type="OrthoDB" id="4407896at2"/>
<dbReference type="InterPro" id="IPR035940">
    <property type="entry name" value="CAP_sf"/>
</dbReference>
<dbReference type="AlphaFoldDB" id="Q8NMQ0"/>
<proteinExistence type="predicted"/>
<dbReference type="Proteomes" id="UP000000582">
    <property type="component" value="Chromosome"/>
</dbReference>
<name>Q8NMQ0_CORGL</name>
<evidence type="ECO:0000313" key="2">
    <source>
        <dbReference type="EMBL" id="BAB99909.1"/>
    </source>
</evidence>
<protein>
    <recommendedName>
        <fullName evidence="1">SCP domain-containing protein</fullName>
    </recommendedName>
</protein>
<dbReference type="Gene3D" id="3.40.33.10">
    <property type="entry name" value="CAP"/>
    <property type="match status" value="1"/>
</dbReference>
<dbReference type="PATRIC" id="fig|196627.13.peg.2450"/>
<evidence type="ECO:0000313" key="3">
    <source>
        <dbReference type="Proteomes" id="UP000000582"/>
    </source>
</evidence>
<evidence type="ECO:0000259" key="1">
    <source>
        <dbReference type="Pfam" id="PF00188"/>
    </source>
</evidence>
<keyword evidence="3" id="KW-1185">Reference proteome</keyword>